<feature type="compositionally biased region" description="Basic and acidic residues" evidence="2">
    <location>
        <begin position="187"/>
        <end position="209"/>
    </location>
</feature>
<feature type="domain" description="C2 NT-type" evidence="3">
    <location>
        <begin position="27"/>
        <end position="163"/>
    </location>
</feature>
<dbReference type="Proteomes" id="UP000682877">
    <property type="component" value="Chromosome 2"/>
</dbReference>
<sequence>MAGATVRELLFFSGDQYSAAEMFKSARWRSEKNRIKVVFRLKFHATQASQFNTEGLILSLVPGDIGKPTARSEKAIVNDGHCRWEIPVYETVKFLKDVKTGKVNQRIYHLIVSTTGSTRGGLVGETSIDFADYVDATKTCNVSLPLQNSSSKALLHVSIQRQLEFDDPQREVDECETLGKMSQGQDLKSHFSIDDADETRKSDLHEEGPFGKAARFAELRRRASIESDSTISSSGSVIEPITPEEVAKPLRHPTKHLHSAKNLFEEPRISESEWSGSSDHGISSTDDSTNSTNDIIARDASNNSSDEDEMEKLKNELAGLARQADLSELELQSLRKQIVKETKRSQDLLREVNSLKQERDSLKEDCERHKVSDKQNGETKMRNRLQFEGRDPWVLLEETREELDYEKDRSFNLRLQLQKTQESNSELILAVQDLEEMLEERSKEGADLPPRTRASDNIEDSMRRSCRSETDEDDQDQKALEDLVKKHVDAKDTHVLEQKITDLYNEIEIYKRDKDELEIQMEQLALDYEILKQENHDISYKLEQSQLQEQLKIQYECSSSLVDVTELENQVESLEAELKKQSEDFSESLCRIKELETQMETLEEEMEKQARVFEADIDAVTRGKVEQEQRAIQAEETLRKTRWKNAGVAGKLQDEFKRLSEQMDSMFTSNEKMAMKAMTEANELRMQKRQLEEMLKNANDELRANQAEYEAKLHELSEKLSFKTSQMEGMLENLDEKSKDIENQKRHEEDVTANLNQEIKILKDEIENLKKNQNSLMLQAEQAENLRVDLEKTKKSVMEAEASVQRENMTKIELESNISLMRKESESLAAELQAVKLAKDEKETAISNLQSELETVRAQCDDLKHSLSVNDLEMEKHKKQVAQVKGELKKKEEAITNLEKKLKESRTAINNLTKTAQRNNSNKGSPVGAHGGSKEVAVMKDKLKLLEGQIKLKETALESSSNMFIEKEKNLKNRIEELETKLDQLDQNSHEMSENEPLNGQENEDIRVLVAEIASLRECNGSMEMELKEMRERYSEISLRFAEVEGERQQLVMTVRNLKNAKRS</sequence>
<evidence type="ECO:0000256" key="1">
    <source>
        <dbReference type="SAM" id="Coils"/>
    </source>
</evidence>
<dbReference type="PANTHER" id="PTHR34452:SF7">
    <property type="entry name" value="MYOSIN HEAVY CHAIN-RELATED PROTEIN"/>
    <property type="match status" value="1"/>
</dbReference>
<evidence type="ECO:0000313" key="5">
    <source>
        <dbReference type="Proteomes" id="UP000682877"/>
    </source>
</evidence>
<keyword evidence="1" id="KW-0175">Coiled coil</keyword>
<evidence type="ECO:0000256" key="2">
    <source>
        <dbReference type="SAM" id="MobiDB-lite"/>
    </source>
</evidence>
<dbReference type="InterPro" id="IPR019448">
    <property type="entry name" value="NT-C2"/>
</dbReference>
<feature type="region of interest" description="Disordered" evidence="2">
    <location>
        <begin position="440"/>
        <end position="477"/>
    </location>
</feature>
<feature type="region of interest" description="Disordered" evidence="2">
    <location>
        <begin position="258"/>
        <end position="312"/>
    </location>
</feature>
<feature type="coiled-coil region" evidence="1">
    <location>
        <begin position="500"/>
        <end position="612"/>
    </location>
</feature>
<reference evidence="4" key="1">
    <citation type="submission" date="2021-01" db="EMBL/GenBank/DDBJ databases">
        <authorList>
            <person name="Bezrukov I."/>
        </authorList>
    </citation>
    <scope>NUCLEOTIDE SEQUENCE</scope>
</reference>
<evidence type="ECO:0000313" key="4">
    <source>
        <dbReference type="EMBL" id="CAE5962313.1"/>
    </source>
</evidence>
<dbReference type="PROSITE" id="PS51840">
    <property type="entry name" value="C2_NT"/>
    <property type="match status" value="1"/>
</dbReference>
<proteinExistence type="predicted"/>
<feature type="region of interest" description="Disordered" evidence="2">
    <location>
        <begin position="178"/>
        <end position="209"/>
    </location>
</feature>
<evidence type="ECO:0000259" key="3">
    <source>
        <dbReference type="PROSITE" id="PS51840"/>
    </source>
</evidence>
<feature type="coiled-coil region" evidence="1">
    <location>
        <begin position="961"/>
        <end position="1047"/>
    </location>
</feature>
<dbReference type="PANTHER" id="PTHR34452">
    <property type="entry name" value="MYOSIN HEAVY CHAIN-RELATED PROTEIN"/>
    <property type="match status" value="1"/>
</dbReference>
<name>A0A8S1ZKM9_ARAAE</name>
<accession>A0A8S1ZKM9</accession>
<keyword evidence="5" id="KW-1185">Reference proteome</keyword>
<gene>
    <name evidence="4" type="ORF">AARE701A_LOCUS4076</name>
</gene>
<feature type="compositionally biased region" description="Polar residues" evidence="2">
    <location>
        <begin position="272"/>
        <end position="281"/>
    </location>
</feature>
<dbReference type="EMBL" id="LR999452">
    <property type="protein sequence ID" value="CAE5962313.1"/>
    <property type="molecule type" value="Genomic_DNA"/>
</dbReference>
<feature type="coiled-coil region" evidence="1">
    <location>
        <begin position="674"/>
        <end position="915"/>
    </location>
</feature>
<organism evidence="4 5">
    <name type="scientific">Arabidopsis arenosa</name>
    <name type="common">Sand rock-cress</name>
    <name type="synonym">Cardaminopsis arenosa</name>
    <dbReference type="NCBI Taxonomy" id="38785"/>
    <lineage>
        <taxon>Eukaryota</taxon>
        <taxon>Viridiplantae</taxon>
        <taxon>Streptophyta</taxon>
        <taxon>Embryophyta</taxon>
        <taxon>Tracheophyta</taxon>
        <taxon>Spermatophyta</taxon>
        <taxon>Magnoliopsida</taxon>
        <taxon>eudicotyledons</taxon>
        <taxon>Gunneridae</taxon>
        <taxon>Pentapetalae</taxon>
        <taxon>rosids</taxon>
        <taxon>malvids</taxon>
        <taxon>Brassicales</taxon>
        <taxon>Brassicaceae</taxon>
        <taxon>Camelineae</taxon>
        <taxon>Arabidopsis</taxon>
    </lineage>
</organism>
<dbReference type="AlphaFoldDB" id="A0A8S1ZKM9"/>
<feature type="compositionally biased region" description="Basic and acidic residues" evidence="2">
    <location>
        <begin position="453"/>
        <end position="469"/>
    </location>
</feature>
<dbReference type="Pfam" id="PF10358">
    <property type="entry name" value="NT-C2"/>
    <property type="match status" value="1"/>
</dbReference>
<feature type="compositionally biased region" description="Low complexity" evidence="2">
    <location>
        <begin position="282"/>
        <end position="295"/>
    </location>
</feature>
<protein>
    <recommendedName>
        <fullName evidence="3">C2 NT-type domain-containing protein</fullName>
    </recommendedName>
</protein>